<protein>
    <submittedName>
        <fullName evidence="4">Acetyltransferase (GNAT) family protein</fullName>
    </submittedName>
</protein>
<dbReference type="CDD" id="cd04301">
    <property type="entry name" value="NAT_SF"/>
    <property type="match status" value="1"/>
</dbReference>
<sequence length="164" mass="18867">MQVTVLSLKKDTRSDVPQRLSGIGDQTRLRLATRKDAPFILLLEEDGMRSYAEALWGKWVPSFNPESLLLEGHEMIEWGGELVGCVACEWQADHLRIKKLYVSPQYRRRGIGACVLVIKLRQAECRGLTLRLTVLSTNNDARRFYEREGMSVVDRTEERITLQF</sequence>
<dbReference type="PROSITE" id="PS51186">
    <property type="entry name" value="GNAT"/>
    <property type="match status" value="1"/>
</dbReference>
<dbReference type="InterPro" id="IPR016181">
    <property type="entry name" value="Acyl_CoA_acyltransferase"/>
</dbReference>
<dbReference type="AlphaFoldDB" id="A0A1L9NZJ2"/>
<dbReference type="STRING" id="696762.PFRI_11430"/>
<evidence type="ECO:0000313" key="5">
    <source>
        <dbReference type="Proteomes" id="UP000184514"/>
    </source>
</evidence>
<gene>
    <name evidence="4" type="ORF">PFRI_11430</name>
</gene>
<dbReference type="RefSeq" id="WP_084649616.1">
    <property type="nucleotide sequence ID" value="NZ_MLCB01000091.1"/>
</dbReference>
<keyword evidence="5" id="KW-1185">Reference proteome</keyword>
<dbReference type="EMBL" id="MLCB01000091">
    <property type="protein sequence ID" value="OJI94594.1"/>
    <property type="molecule type" value="Genomic_DNA"/>
</dbReference>
<dbReference type="OrthoDB" id="9797417at2"/>
<comment type="caution">
    <text evidence="4">The sequence shown here is derived from an EMBL/GenBank/DDBJ whole genome shotgun (WGS) entry which is preliminary data.</text>
</comment>
<dbReference type="Proteomes" id="UP000184514">
    <property type="component" value="Unassembled WGS sequence"/>
</dbReference>
<reference evidence="4 5" key="1">
    <citation type="submission" date="2016-10" db="EMBL/GenBank/DDBJ databases">
        <title>Genome sequence of Planktotalea frisia SH6-1.</title>
        <authorList>
            <person name="Poehlein A."/>
            <person name="Bakenhus I."/>
            <person name="Voget S."/>
            <person name="Brinkhoff T."/>
            <person name="Simon M."/>
        </authorList>
    </citation>
    <scope>NUCLEOTIDE SEQUENCE [LARGE SCALE GENOMIC DNA]</scope>
    <source>
        <strain evidence="4 5">SH6-1</strain>
    </source>
</reference>
<keyword evidence="2" id="KW-0012">Acyltransferase</keyword>
<dbReference type="InterPro" id="IPR050832">
    <property type="entry name" value="Bact_Acetyltransf"/>
</dbReference>
<dbReference type="InterPro" id="IPR000182">
    <property type="entry name" value="GNAT_dom"/>
</dbReference>
<organism evidence="4 5">
    <name type="scientific">Planktotalea frisia</name>
    <dbReference type="NCBI Taxonomy" id="696762"/>
    <lineage>
        <taxon>Bacteria</taxon>
        <taxon>Pseudomonadati</taxon>
        <taxon>Pseudomonadota</taxon>
        <taxon>Alphaproteobacteria</taxon>
        <taxon>Rhodobacterales</taxon>
        <taxon>Paracoccaceae</taxon>
        <taxon>Planktotalea</taxon>
    </lineage>
</organism>
<dbReference type="SUPFAM" id="SSF55729">
    <property type="entry name" value="Acyl-CoA N-acyltransferases (Nat)"/>
    <property type="match status" value="1"/>
</dbReference>
<feature type="domain" description="N-acetyltransferase" evidence="3">
    <location>
        <begin position="27"/>
        <end position="164"/>
    </location>
</feature>
<evidence type="ECO:0000259" key="3">
    <source>
        <dbReference type="PROSITE" id="PS51186"/>
    </source>
</evidence>
<evidence type="ECO:0000313" key="4">
    <source>
        <dbReference type="EMBL" id="OJI94594.1"/>
    </source>
</evidence>
<dbReference type="GO" id="GO:0016747">
    <property type="term" value="F:acyltransferase activity, transferring groups other than amino-acyl groups"/>
    <property type="evidence" value="ECO:0007669"/>
    <property type="project" value="InterPro"/>
</dbReference>
<accession>A0A1L9NZJ2</accession>
<keyword evidence="1 4" id="KW-0808">Transferase</keyword>
<dbReference type="Gene3D" id="3.40.630.30">
    <property type="match status" value="1"/>
</dbReference>
<name>A0A1L9NZJ2_9RHOB</name>
<proteinExistence type="predicted"/>
<evidence type="ECO:0000256" key="2">
    <source>
        <dbReference type="ARBA" id="ARBA00023315"/>
    </source>
</evidence>
<dbReference type="Pfam" id="PF00583">
    <property type="entry name" value="Acetyltransf_1"/>
    <property type="match status" value="1"/>
</dbReference>
<dbReference type="PANTHER" id="PTHR43877">
    <property type="entry name" value="AMINOALKYLPHOSPHONATE N-ACETYLTRANSFERASE-RELATED-RELATED"/>
    <property type="match status" value="1"/>
</dbReference>
<evidence type="ECO:0000256" key="1">
    <source>
        <dbReference type="ARBA" id="ARBA00022679"/>
    </source>
</evidence>